<dbReference type="Gene3D" id="2.60.120.650">
    <property type="entry name" value="Cupin"/>
    <property type="match status" value="1"/>
</dbReference>
<feature type="domain" description="JmjC" evidence="1">
    <location>
        <begin position="146"/>
        <end position="296"/>
    </location>
</feature>
<evidence type="ECO:0000313" key="3">
    <source>
        <dbReference type="Proteomes" id="UP000554235"/>
    </source>
</evidence>
<dbReference type="AlphaFoldDB" id="A0A8H4LDR1"/>
<evidence type="ECO:0000313" key="2">
    <source>
        <dbReference type="EMBL" id="KAF4467512.1"/>
    </source>
</evidence>
<proteinExistence type="predicted"/>
<keyword evidence="3" id="KW-1185">Reference proteome</keyword>
<dbReference type="EMBL" id="JAADYS010000738">
    <property type="protein sequence ID" value="KAF4467512.1"/>
    <property type="molecule type" value="Genomic_DNA"/>
</dbReference>
<accession>A0A8H4LDR1</accession>
<protein>
    <submittedName>
        <fullName evidence="2">Histone demethylation 1</fullName>
    </submittedName>
</protein>
<evidence type="ECO:0000259" key="1">
    <source>
        <dbReference type="PROSITE" id="PS51184"/>
    </source>
</evidence>
<comment type="caution">
    <text evidence="2">The sequence shown here is derived from an EMBL/GenBank/DDBJ whole genome shotgun (WGS) entry which is preliminary data.</text>
</comment>
<reference evidence="2 3" key="1">
    <citation type="submission" date="2020-01" db="EMBL/GenBank/DDBJ databases">
        <title>Identification and distribution of gene clusters putatively required for synthesis of sphingolipid metabolism inhibitors in phylogenetically diverse species of the filamentous fungus Fusarium.</title>
        <authorList>
            <person name="Kim H.-S."/>
            <person name="Busman M."/>
            <person name="Brown D.W."/>
            <person name="Divon H."/>
            <person name="Uhlig S."/>
            <person name="Proctor R.H."/>
        </authorList>
    </citation>
    <scope>NUCLEOTIDE SEQUENCE [LARGE SCALE GENOMIC DNA]</scope>
    <source>
        <strain evidence="2 3">NRRL 20459</strain>
    </source>
</reference>
<sequence length="373" mass="42603">MSKQFRCIYCWELIGKSNRRRHLDVVHYADATVTALIEKYLRNLKDHQSLLAGALELEIERAKGLRSLKDGKYQEACGLSKSDSAFLMDQLECWKQETTGQHVFEDIMHDFDKNKSQDAVFSTTESNHPEQETSIEEVIRQLFEPNTSRTVYAVNFTIRDAMFMPQRLQHHEISSQPRIMANVTPEGTVIDLHVDRGYHGITALKYGCIKIWGLYPWTSANKKLWEEHCQSPQRFVALQGKLEEGRFFVQLQTSAMYIPPGCIHMTVTIKGGFVPGMMYITHESLEAAADDLDIDISHGMPRKAADFEPFLESVIMCLKRGGDRRETALKTLCRLSKESGLRKNKLIDEVKKEVDAKDSCGVCGKKWAGHWRG</sequence>
<gene>
    <name evidence="2" type="ORF">FALBO_5617</name>
</gene>
<dbReference type="PROSITE" id="PS51184">
    <property type="entry name" value="JMJC"/>
    <property type="match status" value="1"/>
</dbReference>
<dbReference type="Proteomes" id="UP000554235">
    <property type="component" value="Unassembled WGS sequence"/>
</dbReference>
<dbReference type="OrthoDB" id="4980591at2759"/>
<dbReference type="SUPFAM" id="SSF51197">
    <property type="entry name" value="Clavaminate synthase-like"/>
    <property type="match status" value="1"/>
</dbReference>
<dbReference type="InterPro" id="IPR003347">
    <property type="entry name" value="JmjC_dom"/>
</dbReference>
<name>A0A8H4LDR1_9HYPO</name>
<organism evidence="2 3">
    <name type="scientific">Fusarium albosuccineum</name>
    <dbReference type="NCBI Taxonomy" id="1237068"/>
    <lineage>
        <taxon>Eukaryota</taxon>
        <taxon>Fungi</taxon>
        <taxon>Dikarya</taxon>
        <taxon>Ascomycota</taxon>
        <taxon>Pezizomycotina</taxon>
        <taxon>Sordariomycetes</taxon>
        <taxon>Hypocreomycetidae</taxon>
        <taxon>Hypocreales</taxon>
        <taxon>Nectriaceae</taxon>
        <taxon>Fusarium</taxon>
        <taxon>Fusarium decemcellulare species complex</taxon>
    </lineage>
</organism>